<feature type="region of interest" description="Disordered" evidence="1">
    <location>
        <begin position="54"/>
        <end position="76"/>
    </location>
</feature>
<feature type="compositionally biased region" description="Pro residues" evidence="1">
    <location>
        <begin position="128"/>
        <end position="140"/>
    </location>
</feature>
<keyword evidence="3" id="KW-1185">Reference proteome</keyword>
<feature type="region of interest" description="Disordered" evidence="1">
    <location>
        <begin position="1"/>
        <end position="39"/>
    </location>
</feature>
<dbReference type="EMBL" id="JAFJYH010000001">
    <property type="protein sequence ID" value="KAG4426764.1"/>
    <property type="molecule type" value="Genomic_DNA"/>
</dbReference>
<sequence length="277" mass="30560">MPLPPAYTSQPPMMPNLPSNANEHSLSSSLPPYSSQLPANHITIPPATVAALIPTTRPPPTQTIPSIPSFSQRQPQVVHHVTTTPPRSTMPQEIVPQNVQPQPQPVQEVSPSQNILPQAVIPQVVQPQPLPQPQPQPQPQPHLAQPLPYPLPYYPINDMFSSPTLPAGPYLGPIAYTIPPSPYLPSHFPPQAILPYHPAYPSYQPSFPIQIQPQPQMQFQFQQPMITYQEIPFRADGYPGPGSLPPGARWVVTREIDGRTMWTIIPGETRASGWGHE</sequence>
<comment type="caution">
    <text evidence="2">The sequence shown here is derived from an EMBL/GenBank/DDBJ whole genome shotgun (WGS) entry which is preliminary data.</text>
</comment>
<protein>
    <submittedName>
        <fullName evidence="2">Uncharacterized protein</fullName>
    </submittedName>
</protein>
<evidence type="ECO:0000313" key="2">
    <source>
        <dbReference type="EMBL" id="KAG4426764.1"/>
    </source>
</evidence>
<evidence type="ECO:0000256" key="1">
    <source>
        <dbReference type="SAM" id="MobiDB-lite"/>
    </source>
</evidence>
<gene>
    <name evidence="2" type="ORF">IFR04_000195</name>
</gene>
<feature type="compositionally biased region" description="Low complexity" evidence="1">
    <location>
        <begin position="25"/>
        <end position="38"/>
    </location>
</feature>
<dbReference type="OrthoDB" id="3562907at2759"/>
<dbReference type="AlphaFoldDB" id="A0A8H7WKX2"/>
<organism evidence="2 3">
    <name type="scientific">Cadophora malorum</name>
    <dbReference type="NCBI Taxonomy" id="108018"/>
    <lineage>
        <taxon>Eukaryota</taxon>
        <taxon>Fungi</taxon>
        <taxon>Dikarya</taxon>
        <taxon>Ascomycota</taxon>
        <taxon>Pezizomycotina</taxon>
        <taxon>Leotiomycetes</taxon>
        <taxon>Helotiales</taxon>
        <taxon>Ploettnerulaceae</taxon>
        <taxon>Cadophora</taxon>
    </lineage>
</organism>
<reference evidence="2" key="1">
    <citation type="submission" date="2021-02" db="EMBL/GenBank/DDBJ databases">
        <title>Genome sequence Cadophora malorum strain M34.</title>
        <authorList>
            <person name="Stefanovic E."/>
            <person name="Vu D."/>
            <person name="Scully C."/>
            <person name="Dijksterhuis J."/>
            <person name="Roader J."/>
            <person name="Houbraken J."/>
        </authorList>
    </citation>
    <scope>NUCLEOTIDE SEQUENCE</scope>
    <source>
        <strain evidence="2">M34</strain>
    </source>
</reference>
<name>A0A8H7WKX2_9HELO</name>
<proteinExistence type="predicted"/>
<feature type="region of interest" description="Disordered" evidence="1">
    <location>
        <begin position="126"/>
        <end position="146"/>
    </location>
</feature>
<evidence type="ECO:0000313" key="3">
    <source>
        <dbReference type="Proteomes" id="UP000664132"/>
    </source>
</evidence>
<feature type="compositionally biased region" description="Polar residues" evidence="1">
    <location>
        <begin position="7"/>
        <end position="24"/>
    </location>
</feature>
<dbReference type="Proteomes" id="UP000664132">
    <property type="component" value="Unassembled WGS sequence"/>
</dbReference>
<accession>A0A8H7WKX2</accession>